<dbReference type="STRING" id="1631356.VV01_02360"/>
<feature type="transmembrane region" description="Helical" evidence="1">
    <location>
        <begin position="20"/>
        <end position="44"/>
    </location>
</feature>
<gene>
    <name evidence="2" type="ORF">VV01_02360</name>
</gene>
<name>A0A0L6CEK8_9MICO</name>
<keyword evidence="1" id="KW-1133">Transmembrane helix</keyword>
<evidence type="ECO:0000313" key="3">
    <source>
        <dbReference type="Proteomes" id="UP000037397"/>
    </source>
</evidence>
<accession>A0A0L6CEK8</accession>
<dbReference type="RefSeq" id="WP_050668484.1">
    <property type="nucleotide sequence ID" value="NZ_LAIR01000002.1"/>
</dbReference>
<comment type="caution">
    <text evidence="2">The sequence shown here is derived from an EMBL/GenBank/DDBJ whole genome shotgun (WGS) entry which is preliminary data.</text>
</comment>
<organism evidence="2 3">
    <name type="scientific">Luteipulveratus halotolerans</name>
    <dbReference type="NCBI Taxonomy" id="1631356"/>
    <lineage>
        <taxon>Bacteria</taxon>
        <taxon>Bacillati</taxon>
        <taxon>Actinomycetota</taxon>
        <taxon>Actinomycetes</taxon>
        <taxon>Micrococcales</taxon>
        <taxon>Dermacoccaceae</taxon>
        <taxon>Luteipulveratus</taxon>
    </lineage>
</organism>
<sequence length="123" mass="12551">MTTTPAPQPTSTRSGTADKISAFVLGVLQLVISYGTFMVCALSFGMSSDSCSSEAVCDRIEQSASYATGLVALSIVVAGAVCAFGLDRAERRGTPRAVWPAYGIAIVIGSAVVGSLIMSVAIP</sequence>
<keyword evidence="1" id="KW-0472">Membrane</keyword>
<proteinExistence type="predicted"/>
<protein>
    <submittedName>
        <fullName evidence="2">Uncharacterized protein</fullName>
    </submittedName>
</protein>
<evidence type="ECO:0000256" key="1">
    <source>
        <dbReference type="SAM" id="Phobius"/>
    </source>
</evidence>
<dbReference type="AlphaFoldDB" id="A0A0L6CEK8"/>
<keyword evidence="1" id="KW-0812">Transmembrane</keyword>
<evidence type="ECO:0000313" key="2">
    <source>
        <dbReference type="EMBL" id="KNX36247.1"/>
    </source>
</evidence>
<dbReference type="Proteomes" id="UP000037397">
    <property type="component" value="Unassembled WGS sequence"/>
</dbReference>
<feature type="transmembrane region" description="Helical" evidence="1">
    <location>
        <begin position="98"/>
        <end position="122"/>
    </location>
</feature>
<reference evidence="3" key="1">
    <citation type="submission" date="2015-03" db="EMBL/GenBank/DDBJ databases">
        <title>Luteipulveratus halotolerans sp. nov., a novel actinobacterium (Dermacoccaceae) from Sarawak, Malaysia.</title>
        <authorList>
            <person name="Juboi H."/>
            <person name="Basik A."/>
            <person name="Shamsul S.S."/>
            <person name="Arnold P."/>
            <person name="Schmitt E.K."/>
            <person name="Sanglier J.-J."/>
            <person name="Yeo T."/>
        </authorList>
    </citation>
    <scope>NUCLEOTIDE SEQUENCE [LARGE SCALE GENOMIC DNA]</scope>
    <source>
        <strain evidence="3">C296001</strain>
    </source>
</reference>
<feature type="transmembrane region" description="Helical" evidence="1">
    <location>
        <begin position="64"/>
        <end position="86"/>
    </location>
</feature>
<keyword evidence="3" id="KW-1185">Reference proteome</keyword>
<dbReference type="EMBL" id="LAIR01000002">
    <property type="protein sequence ID" value="KNX36247.1"/>
    <property type="molecule type" value="Genomic_DNA"/>
</dbReference>